<organism evidence="3 4">
    <name type="scientific">Confluentibacter flavum</name>
    <dbReference type="NCBI Taxonomy" id="1909700"/>
    <lineage>
        <taxon>Bacteria</taxon>
        <taxon>Pseudomonadati</taxon>
        <taxon>Bacteroidota</taxon>
        <taxon>Flavobacteriia</taxon>
        <taxon>Flavobacteriales</taxon>
        <taxon>Flavobacteriaceae</taxon>
        <taxon>Confluentibacter</taxon>
    </lineage>
</organism>
<dbReference type="PANTHER" id="PTHR11712:SF320">
    <property type="entry name" value="BETA-KETOACYL SYNTHASE"/>
    <property type="match status" value="1"/>
</dbReference>
<dbReference type="PROSITE" id="PS52004">
    <property type="entry name" value="KS3_2"/>
    <property type="match status" value="1"/>
</dbReference>
<comment type="caution">
    <text evidence="3">The sequence shown here is derived from an EMBL/GenBank/DDBJ whole genome shotgun (WGS) entry which is preliminary data.</text>
</comment>
<dbReference type="AlphaFoldDB" id="A0A2N3HKH2"/>
<dbReference type="GO" id="GO:0004315">
    <property type="term" value="F:3-oxoacyl-[acyl-carrier-protein] synthase activity"/>
    <property type="evidence" value="ECO:0007669"/>
    <property type="project" value="TreeGrafter"/>
</dbReference>
<keyword evidence="1" id="KW-0808">Transferase</keyword>
<sequence>MYKIYLSHNSIISSLGFNSETVVDNIKNEVSGISLIDDKTLYHNQFYGAMVDRNLLNKKFNAFQTEEVFTTLEKLMILSLMDVIVASKIKINASVGLIISTTKGNIDALDKKSKFPQSYAYLSRLGKALKTHFLFKTEPVIVSNACVSGILAISVAKRLIKEKMYKHVFIVSGDLVSNFVLSGFSSFQALSDLPCQPFSISRNGINLGEAISSILVTSNTNYLTKESVEILGDATCNDANHISGPSRSGEGLFRSVNAAIKEAEIKPQDIDYISAHGTSTVFNDEMEAIAFNRLGLQSVPLNSLKGYFGHTLGSSGLVETIVGMHSLNLNTLFFSKGFISLGVSKPLQIIDKTTYKKLDIFLKTSSGFGGANTALLLKSVS</sequence>
<keyword evidence="4" id="KW-1185">Reference proteome</keyword>
<dbReference type="Gene3D" id="3.40.47.10">
    <property type="match status" value="1"/>
</dbReference>
<evidence type="ECO:0000313" key="4">
    <source>
        <dbReference type="Proteomes" id="UP000233435"/>
    </source>
</evidence>
<evidence type="ECO:0000259" key="2">
    <source>
        <dbReference type="PROSITE" id="PS52004"/>
    </source>
</evidence>
<dbReference type="InterPro" id="IPR014031">
    <property type="entry name" value="Ketoacyl_synth_C"/>
</dbReference>
<dbReference type="GO" id="GO:0006633">
    <property type="term" value="P:fatty acid biosynthetic process"/>
    <property type="evidence" value="ECO:0007669"/>
    <property type="project" value="TreeGrafter"/>
</dbReference>
<dbReference type="SUPFAM" id="SSF53901">
    <property type="entry name" value="Thiolase-like"/>
    <property type="match status" value="2"/>
</dbReference>
<gene>
    <name evidence="3" type="ORF">CSW08_07920</name>
</gene>
<feature type="domain" description="Ketosynthase family 3 (KS3)" evidence="2">
    <location>
        <begin position="1"/>
        <end position="379"/>
    </location>
</feature>
<dbReference type="PANTHER" id="PTHR11712">
    <property type="entry name" value="POLYKETIDE SYNTHASE-RELATED"/>
    <property type="match status" value="1"/>
</dbReference>
<dbReference type="EMBL" id="PJEO01000024">
    <property type="protein sequence ID" value="PKQ45479.1"/>
    <property type="molecule type" value="Genomic_DNA"/>
</dbReference>
<name>A0A2N3HKH2_9FLAO</name>
<evidence type="ECO:0000256" key="1">
    <source>
        <dbReference type="ARBA" id="ARBA00022679"/>
    </source>
</evidence>
<proteinExistence type="predicted"/>
<evidence type="ECO:0000313" key="3">
    <source>
        <dbReference type="EMBL" id="PKQ45479.1"/>
    </source>
</evidence>
<protein>
    <submittedName>
        <fullName evidence="3">Beta-ketoacyl synthase</fullName>
    </submittedName>
</protein>
<reference evidence="3 4" key="1">
    <citation type="submission" date="2017-12" db="EMBL/GenBank/DDBJ databases">
        <title>Confluentibacter flavum sp. nov., isolated from the saline lake.</title>
        <authorList>
            <person name="Yu L."/>
        </authorList>
    </citation>
    <scope>NUCLEOTIDE SEQUENCE [LARGE SCALE GENOMIC DNA]</scope>
    <source>
        <strain evidence="3 4">3B</strain>
    </source>
</reference>
<dbReference type="InterPro" id="IPR016039">
    <property type="entry name" value="Thiolase-like"/>
</dbReference>
<dbReference type="GO" id="GO:0005829">
    <property type="term" value="C:cytosol"/>
    <property type="evidence" value="ECO:0007669"/>
    <property type="project" value="TreeGrafter"/>
</dbReference>
<dbReference type="InterPro" id="IPR000794">
    <property type="entry name" value="Beta-ketoacyl_synthase"/>
</dbReference>
<dbReference type="RefSeq" id="WP_106659369.1">
    <property type="nucleotide sequence ID" value="NZ_PJEO01000024.1"/>
</dbReference>
<accession>A0A2N3HKH2</accession>
<dbReference type="InterPro" id="IPR020841">
    <property type="entry name" value="PKS_Beta-ketoAc_synthase_dom"/>
</dbReference>
<dbReference type="Pfam" id="PF02801">
    <property type="entry name" value="Ketoacyl-synt_C"/>
    <property type="match status" value="1"/>
</dbReference>
<dbReference type="OrthoDB" id="9808669at2"/>
<dbReference type="Proteomes" id="UP000233435">
    <property type="component" value="Unassembled WGS sequence"/>
</dbReference>